<dbReference type="Gene3D" id="3.30.460.40">
    <property type="match status" value="1"/>
</dbReference>
<dbReference type="SUPFAM" id="SSF81301">
    <property type="entry name" value="Nucleotidyltransferase"/>
    <property type="match status" value="1"/>
</dbReference>
<reference evidence="2 3" key="1">
    <citation type="journal article" date="2016" name="Nat. Commun.">
        <title>Thousands of microbial genomes shed light on interconnected biogeochemical processes in an aquifer system.</title>
        <authorList>
            <person name="Anantharaman K."/>
            <person name="Brown C.T."/>
            <person name="Hug L.A."/>
            <person name="Sharon I."/>
            <person name="Castelle C.J."/>
            <person name="Probst A.J."/>
            <person name="Thomas B.C."/>
            <person name="Singh A."/>
            <person name="Wilkins M.J."/>
            <person name="Karaoz U."/>
            <person name="Brodie E.L."/>
            <person name="Williams K.H."/>
            <person name="Hubbard S.S."/>
            <person name="Banfield J.F."/>
        </authorList>
    </citation>
    <scope>NUCLEOTIDE SEQUENCE [LARGE SCALE GENOMIC DNA]</scope>
</reference>
<comment type="caution">
    <text evidence="2">The sequence shown here is derived from an EMBL/GenBank/DDBJ whole genome shotgun (WGS) entry which is preliminary data.</text>
</comment>
<accession>A0A1F7SE37</accession>
<keyword evidence="1" id="KW-1133">Transmembrane helix</keyword>
<organism evidence="2 3">
    <name type="scientific">Candidatus Schekmanbacteria bacterium RIFCSPLOWO2_12_FULL_38_15</name>
    <dbReference type="NCBI Taxonomy" id="1817883"/>
    <lineage>
        <taxon>Bacteria</taxon>
        <taxon>Candidatus Schekmaniibacteriota</taxon>
    </lineage>
</organism>
<dbReference type="InterPro" id="IPR018700">
    <property type="entry name" value="DUF2204"/>
</dbReference>
<keyword evidence="1" id="KW-0812">Transmembrane</keyword>
<sequence length="155" mass="18157">MAKIEKDYEELLRLFNKHRVRYCIVGAFAVAFYAVPRYTKDIDIFVEPSEKNAHNILEALNEFGFETLKLSIEDFNRKGKIIQLGYEPVRIDIITSIEGCAFDKVWKNRKTGMYGEERVCFIGLDELIRNKQALKRKQDKADIDILLIAKRPRKK</sequence>
<dbReference type="Proteomes" id="UP000178082">
    <property type="component" value="Unassembled WGS sequence"/>
</dbReference>
<dbReference type="STRING" id="1817883.A3G31_03405"/>
<gene>
    <name evidence="2" type="ORF">A3G31_03405</name>
</gene>
<dbReference type="Pfam" id="PF09970">
    <property type="entry name" value="DUF2204"/>
    <property type="match status" value="1"/>
</dbReference>
<dbReference type="AlphaFoldDB" id="A0A1F7SE37"/>
<name>A0A1F7SE37_9BACT</name>
<proteinExistence type="predicted"/>
<evidence type="ECO:0000313" key="3">
    <source>
        <dbReference type="Proteomes" id="UP000178082"/>
    </source>
</evidence>
<evidence type="ECO:0000256" key="1">
    <source>
        <dbReference type="SAM" id="Phobius"/>
    </source>
</evidence>
<feature type="transmembrane region" description="Helical" evidence="1">
    <location>
        <begin position="20"/>
        <end position="39"/>
    </location>
</feature>
<dbReference type="InterPro" id="IPR043519">
    <property type="entry name" value="NT_sf"/>
</dbReference>
<evidence type="ECO:0008006" key="4">
    <source>
        <dbReference type="Google" id="ProtNLM"/>
    </source>
</evidence>
<evidence type="ECO:0000313" key="2">
    <source>
        <dbReference type="EMBL" id="OGL51514.1"/>
    </source>
</evidence>
<keyword evidence="1" id="KW-0472">Membrane</keyword>
<dbReference type="EMBL" id="MGDI01000041">
    <property type="protein sequence ID" value="OGL51514.1"/>
    <property type="molecule type" value="Genomic_DNA"/>
</dbReference>
<protein>
    <recommendedName>
        <fullName evidence="4">Nucleotidyltransferase</fullName>
    </recommendedName>
</protein>